<keyword evidence="3" id="KW-0472">Membrane</keyword>
<comment type="subcellular location">
    <subcellularLocation>
        <location evidence="1">Membrane</location>
        <topology evidence="1">Lipid-anchor</topology>
    </subcellularLocation>
</comment>
<evidence type="ECO:0000256" key="4">
    <source>
        <dbReference type="ARBA" id="ARBA00023139"/>
    </source>
</evidence>
<keyword evidence="10" id="KW-1185">Reference proteome</keyword>
<evidence type="ECO:0000256" key="1">
    <source>
        <dbReference type="ARBA" id="ARBA00004635"/>
    </source>
</evidence>
<feature type="chain" id="PRO_5045035932" description="Lipoprotein" evidence="8">
    <location>
        <begin position="19"/>
        <end position="295"/>
    </location>
</feature>
<protein>
    <recommendedName>
        <fullName evidence="6">Lipoprotein</fullName>
    </recommendedName>
</protein>
<feature type="compositionally biased region" description="Acidic residues" evidence="7">
    <location>
        <begin position="26"/>
        <end position="36"/>
    </location>
</feature>
<evidence type="ECO:0000256" key="8">
    <source>
        <dbReference type="SAM" id="SignalP"/>
    </source>
</evidence>
<accession>A0ABN1BKH1</accession>
<dbReference type="EMBL" id="BAAADO010000006">
    <property type="protein sequence ID" value="GAA0499940.1"/>
    <property type="molecule type" value="Genomic_DNA"/>
</dbReference>
<dbReference type="SUPFAM" id="SSF53850">
    <property type="entry name" value="Periplasmic binding protein-like II"/>
    <property type="match status" value="1"/>
</dbReference>
<dbReference type="Pfam" id="PF03180">
    <property type="entry name" value="Lipoprotein_9"/>
    <property type="match status" value="1"/>
</dbReference>
<comment type="similarity">
    <text evidence="6">Belongs to the nlpA lipoprotein family.</text>
</comment>
<dbReference type="Gene3D" id="3.40.190.10">
    <property type="entry name" value="Periplasmic binding protein-like II"/>
    <property type="match status" value="2"/>
</dbReference>
<comment type="caution">
    <text evidence="9">The sequence shown here is derived from an EMBL/GenBank/DDBJ whole genome shotgun (WGS) entry which is preliminary data.</text>
</comment>
<evidence type="ECO:0000256" key="2">
    <source>
        <dbReference type="ARBA" id="ARBA00022729"/>
    </source>
</evidence>
<keyword evidence="4" id="KW-0564">Palmitate</keyword>
<keyword evidence="2 8" id="KW-0732">Signal</keyword>
<dbReference type="PANTHER" id="PTHR30429:SF0">
    <property type="entry name" value="METHIONINE-BINDING LIPOPROTEIN METQ"/>
    <property type="match status" value="1"/>
</dbReference>
<keyword evidence="5 6" id="KW-0449">Lipoprotein</keyword>
<evidence type="ECO:0000256" key="5">
    <source>
        <dbReference type="ARBA" id="ARBA00023288"/>
    </source>
</evidence>
<dbReference type="RefSeq" id="WP_343842567.1">
    <property type="nucleotide sequence ID" value="NZ_BAAADO010000006.1"/>
</dbReference>
<dbReference type="Proteomes" id="UP001500880">
    <property type="component" value="Unassembled WGS sequence"/>
</dbReference>
<organism evidence="9 10">
    <name type="scientific">Salinibacillus aidingensis</name>
    <dbReference type="NCBI Taxonomy" id="237684"/>
    <lineage>
        <taxon>Bacteria</taxon>
        <taxon>Bacillati</taxon>
        <taxon>Bacillota</taxon>
        <taxon>Bacilli</taxon>
        <taxon>Bacillales</taxon>
        <taxon>Bacillaceae</taxon>
        <taxon>Salinibacillus</taxon>
    </lineage>
</organism>
<name>A0ABN1BKH1_9BACI</name>
<evidence type="ECO:0000313" key="10">
    <source>
        <dbReference type="Proteomes" id="UP001500880"/>
    </source>
</evidence>
<feature type="signal peptide" evidence="8">
    <location>
        <begin position="1"/>
        <end position="18"/>
    </location>
</feature>
<sequence>MKKLFTLLFVSLFVFVLAACGGQDSTQEDTNGDDSQTEGNTTEQAEESEEEATTITVGATAIPHSEVLEEAKPLLEEKGINLNIETYDEYILPNRDLSEGRIDANYYQHTPFLNQQKEEFDYDFASLGGIHIEPMGVYSKNINSVEEIPDGTTVILSNSVADHGRILALFEREGLISFKDGVDPQSATLDDITENPKDLKFDAKYEAATLPQYYEREEDVLVAINTNYAIEAGLQPSKDALILEGSESPYANLVVTKSENKDSEALQTLVEVLRSEEIQSFMEEKYNGAIVPVSE</sequence>
<feature type="region of interest" description="Disordered" evidence="7">
    <location>
        <begin position="24"/>
        <end position="54"/>
    </location>
</feature>
<dbReference type="PIRSF" id="PIRSF002854">
    <property type="entry name" value="MetQ"/>
    <property type="match status" value="1"/>
</dbReference>
<reference evidence="9 10" key="1">
    <citation type="journal article" date="2019" name="Int. J. Syst. Evol. Microbiol.">
        <title>The Global Catalogue of Microorganisms (GCM) 10K type strain sequencing project: providing services to taxonomists for standard genome sequencing and annotation.</title>
        <authorList>
            <consortium name="The Broad Institute Genomics Platform"/>
            <consortium name="The Broad Institute Genome Sequencing Center for Infectious Disease"/>
            <person name="Wu L."/>
            <person name="Ma J."/>
        </authorList>
    </citation>
    <scope>NUCLEOTIDE SEQUENCE [LARGE SCALE GENOMIC DNA]</scope>
    <source>
        <strain evidence="9 10">JCM 12389</strain>
    </source>
</reference>
<dbReference type="PROSITE" id="PS51257">
    <property type="entry name" value="PROKAR_LIPOPROTEIN"/>
    <property type="match status" value="1"/>
</dbReference>
<gene>
    <name evidence="9" type="primary">metQ</name>
    <name evidence="9" type="ORF">GCM10008986_28980</name>
</gene>
<dbReference type="PANTHER" id="PTHR30429">
    <property type="entry name" value="D-METHIONINE-BINDING LIPOPROTEIN METQ"/>
    <property type="match status" value="1"/>
</dbReference>
<evidence type="ECO:0000256" key="7">
    <source>
        <dbReference type="SAM" id="MobiDB-lite"/>
    </source>
</evidence>
<proteinExistence type="inferred from homology"/>
<evidence type="ECO:0000313" key="9">
    <source>
        <dbReference type="EMBL" id="GAA0499940.1"/>
    </source>
</evidence>
<evidence type="ECO:0000256" key="3">
    <source>
        <dbReference type="ARBA" id="ARBA00023136"/>
    </source>
</evidence>
<evidence type="ECO:0000256" key="6">
    <source>
        <dbReference type="PIRNR" id="PIRNR002854"/>
    </source>
</evidence>
<dbReference type="InterPro" id="IPR004872">
    <property type="entry name" value="Lipoprotein_NlpA"/>
</dbReference>